<dbReference type="GO" id="GO:0008442">
    <property type="term" value="F:3-hydroxyisobutyrate dehydrogenase activity"/>
    <property type="evidence" value="ECO:0007669"/>
    <property type="project" value="UniProtKB-EC"/>
</dbReference>
<dbReference type="EMBL" id="JACHIN010000012">
    <property type="protein sequence ID" value="MBB5082160.1"/>
    <property type="molecule type" value="Genomic_DNA"/>
</dbReference>
<evidence type="ECO:0000256" key="2">
    <source>
        <dbReference type="ARBA" id="ARBA00023002"/>
    </source>
</evidence>
<reference evidence="7 8" key="1">
    <citation type="submission" date="2020-08" db="EMBL/GenBank/DDBJ databases">
        <title>Genomic Encyclopedia of Type Strains, Phase IV (KMG-IV): sequencing the most valuable type-strain genomes for metagenomic binning, comparative biology and taxonomic classification.</title>
        <authorList>
            <person name="Goeker M."/>
        </authorList>
    </citation>
    <scope>NUCLEOTIDE SEQUENCE [LARGE SCALE GENOMIC DNA]</scope>
    <source>
        <strain evidence="7 8">DSM 45385</strain>
    </source>
</reference>
<dbReference type="PIRSF" id="PIRSF000103">
    <property type="entry name" value="HIBADH"/>
    <property type="match status" value="1"/>
</dbReference>
<dbReference type="EC" id="1.1.1.31" evidence="7"/>
<dbReference type="SUPFAM" id="SSF48179">
    <property type="entry name" value="6-phosphogluconate dehydrogenase C-terminal domain-like"/>
    <property type="match status" value="1"/>
</dbReference>
<dbReference type="InterPro" id="IPR015815">
    <property type="entry name" value="HIBADH-related"/>
</dbReference>
<dbReference type="InterPro" id="IPR006115">
    <property type="entry name" value="6PGDH_NADP-bd"/>
</dbReference>
<organism evidence="7 8">
    <name type="scientific">Nonomuraea endophytica</name>
    <dbReference type="NCBI Taxonomy" id="714136"/>
    <lineage>
        <taxon>Bacteria</taxon>
        <taxon>Bacillati</taxon>
        <taxon>Actinomycetota</taxon>
        <taxon>Actinomycetes</taxon>
        <taxon>Streptosporangiales</taxon>
        <taxon>Streptosporangiaceae</taxon>
        <taxon>Nonomuraea</taxon>
    </lineage>
</organism>
<gene>
    <name evidence="7" type="ORF">HNR40_007655</name>
</gene>
<dbReference type="RefSeq" id="WP_184970115.1">
    <property type="nucleotide sequence ID" value="NZ_JACHIN010000012.1"/>
</dbReference>
<dbReference type="Gene3D" id="1.10.1040.10">
    <property type="entry name" value="N-(1-d-carboxylethyl)-l-norvaline Dehydrogenase, domain 2"/>
    <property type="match status" value="1"/>
</dbReference>
<dbReference type="GO" id="GO:0050661">
    <property type="term" value="F:NADP binding"/>
    <property type="evidence" value="ECO:0007669"/>
    <property type="project" value="InterPro"/>
</dbReference>
<dbReference type="InterPro" id="IPR008927">
    <property type="entry name" value="6-PGluconate_DH-like_C_sf"/>
</dbReference>
<dbReference type="Pfam" id="PF14833">
    <property type="entry name" value="NAD_binding_11"/>
    <property type="match status" value="1"/>
</dbReference>
<feature type="domain" description="3-hydroxyisobutyrate dehydrogenase-like NAD-binding" evidence="6">
    <location>
        <begin position="161"/>
        <end position="278"/>
    </location>
</feature>
<evidence type="ECO:0000259" key="6">
    <source>
        <dbReference type="Pfam" id="PF14833"/>
    </source>
</evidence>
<evidence type="ECO:0000313" key="7">
    <source>
        <dbReference type="EMBL" id="MBB5082160.1"/>
    </source>
</evidence>
<evidence type="ECO:0000259" key="5">
    <source>
        <dbReference type="Pfam" id="PF03446"/>
    </source>
</evidence>
<evidence type="ECO:0000313" key="8">
    <source>
        <dbReference type="Proteomes" id="UP000568380"/>
    </source>
</evidence>
<comment type="caution">
    <text evidence="7">The sequence shown here is derived from an EMBL/GenBank/DDBJ whole genome shotgun (WGS) entry which is preliminary data.</text>
</comment>
<evidence type="ECO:0000256" key="4">
    <source>
        <dbReference type="PIRSR" id="PIRSR000103-1"/>
    </source>
</evidence>
<feature type="domain" description="6-phosphogluconate dehydrogenase NADP-binding" evidence="5">
    <location>
        <begin position="3"/>
        <end position="158"/>
    </location>
</feature>
<dbReference type="PANTHER" id="PTHR43060:SF15">
    <property type="entry name" value="3-HYDROXYISOBUTYRATE DEHYDROGENASE-LIKE 1, MITOCHONDRIAL-RELATED"/>
    <property type="match status" value="1"/>
</dbReference>
<dbReference type="Proteomes" id="UP000568380">
    <property type="component" value="Unassembled WGS sequence"/>
</dbReference>
<proteinExistence type="inferred from homology"/>
<dbReference type="AlphaFoldDB" id="A0A7W8ABI1"/>
<dbReference type="InterPro" id="IPR013328">
    <property type="entry name" value="6PGD_dom2"/>
</dbReference>
<dbReference type="PANTHER" id="PTHR43060">
    <property type="entry name" value="3-HYDROXYISOBUTYRATE DEHYDROGENASE-LIKE 1, MITOCHONDRIAL-RELATED"/>
    <property type="match status" value="1"/>
</dbReference>
<dbReference type="Pfam" id="PF03446">
    <property type="entry name" value="NAD_binding_2"/>
    <property type="match status" value="1"/>
</dbReference>
<accession>A0A7W8ABI1</accession>
<dbReference type="Gene3D" id="3.40.50.720">
    <property type="entry name" value="NAD(P)-binding Rossmann-like Domain"/>
    <property type="match status" value="1"/>
</dbReference>
<protein>
    <submittedName>
        <fullName evidence="7">3-hydroxyisobutyrate dehydrogenase</fullName>
        <ecNumber evidence="7">1.1.1.31</ecNumber>
    </submittedName>
</protein>
<keyword evidence="2 7" id="KW-0560">Oxidoreductase</keyword>
<evidence type="ECO:0000256" key="3">
    <source>
        <dbReference type="ARBA" id="ARBA00023027"/>
    </source>
</evidence>
<dbReference type="SUPFAM" id="SSF51735">
    <property type="entry name" value="NAD(P)-binding Rossmann-fold domains"/>
    <property type="match status" value="1"/>
</dbReference>
<evidence type="ECO:0000256" key="1">
    <source>
        <dbReference type="ARBA" id="ARBA00009080"/>
    </source>
</evidence>
<name>A0A7W8ABI1_9ACTN</name>
<comment type="similarity">
    <text evidence="1">Belongs to the HIBADH-related family.</text>
</comment>
<dbReference type="InterPro" id="IPR029154">
    <property type="entry name" value="HIBADH-like_NADP-bd"/>
</dbReference>
<sequence length="280" mass="28200">MRVAWIGTGLMGEPMARRVLEAGHQVTVFNRTAARTADLASRGAEVADSVAAAVAGSEVVVTMLPYPADVERVYTEVFEHAGADLVAVDCSTSSPALARDLAGRGAARGVAVLDAPVSGGPAGAQAGTLSVMVGGDATALERIGPVLAAVAGTVVYHGGPGAGQLAKLVNQTLVAGVTLAACEAYALAEHGGLDIEKVLASVRPGVAGSPLLDFLWGKLRAGDLEPGFKLDHFIKDLTLAGEAGGGLELSGLANVIEVAERVRAVHGGDRGTQALIKAAE</sequence>
<keyword evidence="3" id="KW-0520">NAD</keyword>
<dbReference type="InterPro" id="IPR036291">
    <property type="entry name" value="NAD(P)-bd_dom_sf"/>
</dbReference>
<feature type="active site" evidence="4">
    <location>
        <position position="167"/>
    </location>
</feature>
<dbReference type="GO" id="GO:0051287">
    <property type="term" value="F:NAD binding"/>
    <property type="evidence" value="ECO:0007669"/>
    <property type="project" value="InterPro"/>
</dbReference>
<keyword evidence="8" id="KW-1185">Reference proteome</keyword>